<keyword evidence="3 6" id="KW-0067">ATP-binding</keyword>
<dbReference type="Pfam" id="PF02463">
    <property type="entry name" value="SMC_N"/>
    <property type="match status" value="1"/>
</dbReference>
<dbReference type="SUPFAM" id="SSF52540">
    <property type="entry name" value="P-loop containing nucleoside triphosphate hydrolases"/>
    <property type="match status" value="1"/>
</dbReference>
<dbReference type="InterPro" id="IPR010935">
    <property type="entry name" value="SMC_hinge"/>
</dbReference>
<dbReference type="GO" id="GO:0016887">
    <property type="term" value="F:ATP hydrolysis activity"/>
    <property type="evidence" value="ECO:0007669"/>
    <property type="project" value="InterPro"/>
</dbReference>
<dbReference type="AlphaFoldDB" id="A0A6J5A4U7"/>
<evidence type="ECO:0000259" key="7">
    <source>
        <dbReference type="SMART" id="SM00968"/>
    </source>
</evidence>
<comment type="similarity">
    <text evidence="6">Belongs to the SMC family.</text>
</comment>
<accession>A0A6J5A4U7</accession>
<dbReference type="PANTHER" id="PTHR43977">
    <property type="entry name" value="STRUCTURAL MAINTENANCE OF CHROMOSOMES PROTEIN 3"/>
    <property type="match status" value="1"/>
</dbReference>
<evidence type="ECO:0000313" key="8">
    <source>
        <dbReference type="EMBL" id="CAB3653784.1"/>
    </source>
</evidence>
<dbReference type="GO" id="GO:0030261">
    <property type="term" value="P:chromosome condensation"/>
    <property type="evidence" value="ECO:0007669"/>
    <property type="project" value="InterPro"/>
</dbReference>
<keyword evidence="1 6" id="KW-0963">Cytoplasm</keyword>
<dbReference type="PIRSF" id="PIRSF005719">
    <property type="entry name" value="SMC"/>
    <property type="match status" value="1"/>
</dbReference>
<dbReference type="GO" id="GO:0005737">
    <property type="term" value="C:cytoplasm"/>
    <property type="evidence" value="ECO:0007669"/>
    <property type="project" value="UniProtKB-SubCell"/>
</dbReference>
<dbReference type="Pfam" id="PF06470">
    <property type="entry name" value="SMC_hinge"/>
    <property type="match status" value="1"/>
</dbReference>
<dbReference type="GO" id="GO:0007062">
    <property type="term" value="P:sister chromatid cohesion"/>
    <property type="evidence" value="ECO:0007669"/>
    <property type="project" value="InterPro"/>
</dbReference>
<dbReference type="SMART" id="SM00968">
    <property type="entry name" value="SMC_hinge"/>
    <property type="match status" value="1"/>
</dbReference>
<sequence length="1218" mass="134660">MRDARAIGALIPRVGGERGPCRCIGERLARPLRATYYFPFSNSEIAVRLTSIKLAGFKSFVDPTHFQVPGQLVGVVGPNGCGKSNIIDAVRWVLGESRASELRGESMQDVIFNGSTARKPGSRASVELVFDNADGRAAGQWGQYAEIAVKRVLTRDGTSSYYINNLPARRRDIQDIFLGTGLGPRAYAIIGQGMIARLIEAKPEELRVFLEEAAGVSKYKERRRETENRLHDTRENLTRVEDIVRELGTNLEKLEGQAVVATRYKELQTDGEEKQRLLWLLRKNEAGSEQERQQRAIEQAQIDLEAQTAKLREVEAQLETLRVANYSASDAMQGAQGALYEANAEVSRLEAEIKFIVESRNRVQAQIAALTAQREQWQSQAEKAQGDLEDAEEQLAVAEEKAALAEEEAAAKHDAMPALEARWRDAQAELNAERGGIAQTEQALKLEAAHQRNADQQLQQLQQRHERLKSEAGGLDAPDEAQLEALRMQLAEHEEILHDAQARLAEAQETLPRLDAERRAAQERVQTESAQIHQLDARLAALKQLQENVQTEGKIQPWLEKHELGGLPRLWKKLHVEAGWETALEAVLRERLAALEVSNLDWVKAFATDAPPAKLAFYAPPAAGQPAAAPPALRPLLSLVRIDDAGIRAVLNDWLGLSFVADDLQQALSMRSQLPEGGSFVVKAGHVVTRVGVQLYAADSEQAGMLARQQEIENLARQVRAQALLADEAKAAAIRAEAAHTQAAQVLTDVRQQAERATQRVHALQLDVLKLTQAHERYTQRSTQIREELEEINAQIEEQRAMRAESEANFERHDGELAELQARFEDHQLAFEALDEALTAARGEARDLDRAATDARFAARNMANRIDELKRSIQVAHEQSERVAASLEDARAELETINEQAAHTGLQDALDIRAVKEEALHAARLELDDLTAKLRAADETRLTAERALQPLRDRINELQLKEQAARLNGEQFIEQLAAAGVDEAELQAKLTPDMKPSYLQGEVTRINNAITALGPVNMAALDELKAATERKSFLDSQSADLTSAIETLEDAIRKIDAETRTLLQGTFDEVNRHFGELFPRLFGGGQAKLIMTGDEILDAGVQVMAQPPGKKNSTIHLLSGGEKALTATALVFAMFQLNPAPFCLLDEVDAPLDDANTERFANLVRAMSDKTQFLFISHNKIAMEMAQQLIGVTMQEQGVSRIVAVDMETAAGFAQNIV</sequence>
<proteinExistence type="inferred from homology"/>
<dbReference type="GO" id="GO:0005694">
    <property type="term" value="C:chromosome"/>
    <property type="evidence" value="ECO:0007669"/>
    <property type="project" value="InterPro"/>
</dbReference>
<evidence type="ECO:0000256" key="3">
    <source>
        <dbReference type="ARBA" id="ARBA00022840"/>
    </source>
</evidence>
<dbReference type="HAMAP" id="MF_01894">
    <property type="entry name" value="Smc_prok"/>
    <property type="match status" value="1"/>
</dbReference>
<reference evidence="8 9" key="1">
    <citation type="submission" date="2020-04" db="EMBL/GenBank/DDBJ databases">
        <authorList>
            <person name="De Canck E."/>
        </authorList>
    </citation>
    <scope>NUCLEOTIDE SEQUENCE [LARGE SCALE GENOMIC DNA]</scope>
    <source>
        <strain evidence="8 9">LMG 27174</strain>
    </source>
</reference>
<name>A0A6J5A4U7_9BURK</name>
<feature type="coiled-coil region" evidence="6">
    <location>
        <begin position="283"/>
        <end position="415"/>
    </location>
</feature>
<dbReference type="GO" id="GO:0003677">
    <property type="term" value="F:DNA binding"/>
    <property type="evidence" value="ECO:0007669"/>
    <property type="project" value="UniProtKB-UniRule"/>
</dbReference>
<evidence type="ECO:0000256" key="2">
    <source>
        <dbReference type="ARBA" id="ARBA00022741"/>
    </source>
</evidence>
<protein>
    <recommendedName>
        <fullName evidence="6">Chromosome partition protein Smc</fullName>
    </recommendedName>
</protein>
<dbReference type="GO" id="GO:0007059">
    <property type="term" value="P:chromosome segregation"/>
    <property type="evidence" value="ECO:0007669"/>
    <property type="project" value="UniProtKB-UniRule"/>
</dbReference>
<dbReference type="EMBL" id="CADIJZ010000004">
    <property type="protein sequence ID" value="CAB3653784.1"/>
    <property type="molecule type" value="Genomic_DNA"/>
</dbReference>
<dbReference type="CDD" id="cd03278">
    <property type="entry name" value="ABC_SMC_barmotin"/>
    <property type="match status" value="1"/>
</dbReference>
<organism evidence="8 9">
    <name type="scientific">Paraburkholderia rhynchosiae</name>
    <dbReference type="NCBI Taxonomy" id="487049"/>
    <lineage>
        <taxon>Bacteria</taxon>
        <taxon>Pseudomonadati</taxon>
        <taxon>Pseudomonadota</taxon>
        <taxon>Betaproteobacteria</taxon>
        <taxon>Burkholderiales</taxon>
        <taxon>Burkholderiaceae</taxon>
        <taxon>Paraburkholderia</taxon>
    </lineage>
</organism>
<feature type="domain" description="SMC hinge" evidence="7">
    <location>
        <begin position="564"/>
        <end position="671"/>
    </location>
</feature>
<dbReference type="GO" id="GO:0006260">
    <property type="term" value="P:DNA replication"/>
    <property type="evidence" value="ECO:0007669"/>
    <property type="project" value="UniProtKB-UniRule"/>
</dbReference>
<feature type="coiled-coil region" evidence="6">
    <location>
        <begin position="747"/>
        <end position="947"/>
    </location>
</feature>
<evidence type="ECO:0000256" key="5">
    <source>
        <dbReference type="ARBA" id="ARBA00023125"/>
    </source>
</evidence>
<evidence type="ECO:0000256" key="1">
    <source>
        <dbReference type="ARBA" id="ARBA00022490"/>
    </source>
</evidence>
<dbReference type="InterPro" id="IPR027417">
    <property type="entry name" value="P-loop_NTPase"/>
</dbReference>
<dbReference type="InterPro" id="IPR011890">
    <property type="entry name" value="SMC_prok"/>
</dbReference>
<evidence type="ECO:0000256" key="6">
    <source>
        <dbReference type="HAMAP-Rule" id="MF_01894"/>
    </source>
</evidence>
<evidence type="ECO:0000313" key="9">
    <source>
        <dbReference type="Proteomes" id="UP000494205"/>
    </source>
</evidence>
<feature type="coiled-coil region" evidence="6">
    <location>
        <begin position="216"/>
        <end position="257"/>
    </location>
</feature>
<comment type="domain">
    <text evidence="6">Contains large globular domains required for ATP hydrolysis at each terminus and a third globular domain forming a flexible hinge near the middle of the molecule. These domains are separated by coiled-coil structures.</text>
</comment>
<keyword evidence="2 6" id="KW-0547">Nucleotide-binding</keyword>
<keyword evidence="5 6" id="KW-0238">DNA-binding</keyword>
<dbReference type="NCBIfam" id="TIGR02168">
    <property type="entry name" value="SMC_prok_B"/>
    <property type="match status" value="1"/>
</dbReference>
<dbReference type="InterPro" id="IPR024704">
    <property type="entry name" value="SMC"/>
</dbReference>
<comment type="function">
    <text evidence="6">Required for chromosome condensation and partitioning.</text>
</comment>
<gene>
    <name evidence="8" type="primary">smc_1</name>
    <name evidence="6" type="synonym">smc</name>
    <name evidence="8" type="ORF">LMG27174_01289</name>
</gene>
<dbReference type="GO" id="GO:0005524">
    <property type="term" value="F:ATP binding"/>
    <property type="evidence" value="ECO:0007669"/>
    <property type="project" value="UniProtKB-UniRule"/>
</dbReference>
<feature type="coiled-coil region" evidence="6">
    <location>
        <begin position="451"/>
        <end position="552"/>
    </location>
</feature>
<dbReference type="SUPFAM" id="SSF75553">
    <property type="entry name" value="Smc hinge domain"/>
    <property type="match status" value="1"/>
</dbReference>
<dbReference type="InterPro" id="IPR003395">
    <property type="entry name" value="RecF/RecN/SMC_N"/>
</dbReference>
<comment type="subcellular location">
    <subcellularLocation>
        <location evidence="6">Cytoplasm</location>
    </subcellularLocation>
</comment>
<comment type="subunit">
    <text evidence="6">Homodimer.</text>
</comment>
<dbReference type="Proteomes" id="UP000494205">
    <property type="component" value="Unassembled WGS sequence"/>
</dbReference>
<evidence type="ECO:0000256" key="4">
    <source>
        <dbReference type="ARBA" id="ARBA00023054"/>
    </source>
</evidence>
<keyword evidence="4 6" id="KW-0175">Coiled coil</keyword>
<dbReference type="SUPFAM" id="SSF57997">
    <property type="entry name" value="Tropomyosin"/>
    <property type="match status" value="1"/>
</dbReference>
<dbReference type="Gene3D" id="3.40.50.300">
    <property type="entry name" value="P-loop containing nucleotide triphosphate hydrolases"/>
    <property type="match status" value="2"/>
</dbReference>
<dbReference type="InterPro" id="IPR036277">
    <property type="entry name" value="SMC_hinge_sf"/>
</dbReference>
<feature type="binding site" evidence="6">
    <location>
        <begin position="78"/>
        <end position="85"/>
    </location>
    <ligand>
        <name>ATP</name>
        <dbReference type="ChEBI" id="CHEBI:30616"/>
    </ligand>
</feature>